<comment type="caution">
    <text evidence="2">The sequence shown here is derived from an EMBL/GenBank/DDBJ whole genome shotgun (WGS) entry which is preliminary data.</text>
</comment>
<dbReference type="Pfam" id="PF19540">
    <property type="entry name" value="DUF6064"/>
    <property type="match status" value="1"/>
</dbReference>
<feature type="transmembrane region" description="Helical" evidence="1">
    <location>
        <begin position="87"/>
        <end position="105"/>
    </location>
</feature>
<dbReference type="Proteomes" id="UP000469385">
    <property type="component" value="Unassembled WGS sequence"/>
</dbReference>
<protein>
    <recommendedName>
        <fullName evidence="4">MFS transporter permease</fullName>
    </recommendedName>
</protein>
<feature type="transmembrane region" description="Helical" evidence="1">
    <location>
        <begin position="32"/>
        <end position="50"/>
    </location>
</feature>
<dbReference type="EMBL" id="WSEL01000009">
    <property type="protein sequence ID" value="MVQ31524.1"/>
    <property type="molecule type" value="Genomic_DNA"/>
</dbReference>
<organism evidence="2 3">
    <name type="scientific">Ramlibacter pinisoli</name>
    <dbReference type="NCBI Taxonomy" id="2682844"/>
    <lineage>
        <taxon>Bacteria</taxon>
        <taxon>Pseudomonadati</taxon>
        <taxon>Pseudomonadota</taxon>
        <taxon>Betaproteobacteria</taxon>
        <taxon>Burkholderiales</taxon>
        <taxon>Comamonadaceae</taxon>
        <taxon>Ramlibacter</taxon>
    </lineage>
</organism>
<feature type="transmembrane region" description="Helical" evidence="1">
    <location>
        <begin position="117"/>
        <end position="136"/>
    </location>
</feature>
<keyword evidence="1" id="KW-1133">Transmembrane helix</keyword>
<dbReference type="AlphaFoldDB" id="A0A6N8IX17"/>
<evidence type="ECO:0000313" key="2">
    <source>
        <dbReference type="EMBL" id="MVQ31524.1"/>
    </source>
</evidence>
<feature type="transmembrane region" description="Helical" evidence="1">
    <location>
        <begin position="57"/>
        <end position="75"/>
    </location>
</feature>
<gene>
    <name evidence="2" type="ORF">GON04_18850</name>
</gene>
<evidence type="ECO:0008006" key="4">
    <source>
        <dbReference type="Google" id="ProtNLM"/>
    </source>
</evidence>
<feature type="transmembrane region" description="Helical" evidence="1">
    <location>
        <begin position="174"/>
        <end position="194"/>
    </location>
</feature>
<dbReference type="RefSeq" id="WP_157399567.1">
    <property type="nucleotide sequence ID" value="NZ_WSEL01000009.1"/>
</dbReference>
<feature type="transmembrane region" description="Helical" evidence="1">
    <location>
        <begin position="148"/>
        <end position="167"/>
    </location>
</feature>
<keyword evidence="1" id="KW-0812">Transmembrane</keyword>
<reference evidence="2 3" key="1">
    <citation type="submission" date="2019-12" db="EMBL/GenBank/DDBJ databases">
        <authorList>
            <person name="Huq M.A."/>
        </authorList>
    </citation>
    <scope>NUCLEOTIDE SEQUENCE [LARGE SCALE GENOMIC DNA]</scope>
    <source>
        <strain evidence="2 3">MAH-25</strain>
    </source>
</reference>
<evidence type="ECO:0000256" key="1">
    <source>
        <dbReference type="SAM" id="Phobius"/>
    </source>
</evidence>
<dbReference type="InterPro" id="IPR045708">
    <property type="entry name" value="DUF6064"/>
</dbReference>
<accession>A0A6N8IX17</accession>
<keyword evidence="3" id="KW-1185">Reference proteome</keyword>
<keyword evidence="1" id="KW-0472">Membrane</keyword>
<evidence type="ECO:0000313" key="3">
    <source>
        <dbReference type="Proteomes" id="UP000469385"/>
    </source>
</evidence>
<sequence>MTEWWTYRPSDFLMFSARNWARLLEGAHRDAWPLQLLLAALVLALLAGAWTRPAAATRACLALLALGWCGVGWSFHWTRFAAINTAAPWFAAAWALEAALLLAWAWRGPAAAAEPALRAAGLAVALAAVVAYPLLAPLTGRPWWQAELAGLTPDATALFTAGLLLALPVRQRAWLLVLPVLWLVVGWTTAWLLYG</sequence>
<proteinExistence type="predicted"/>
<name>A0A6N8IX17_9BURK</name>